<evidence type="ECO:0008006" key="4">
    <source>
        <dbReference type="Google" id="ProtNLM"/>
    </source>
</evidence>
<evidence type="ECO:0000313" key="2">
    <source>
        <dbReference type="EMBL" id="KFM81990.1"/>
    </source>
</evidence>
<sequence length="62" mass="7049">MVLRFVLQKCILTIFSSTYACESLFSEMNNVKNSLRNRLADDCSSPCILLKVTILQSNISYL</sequence>
<evidence type="ECO:0000256" key="1">
    <source>
        <dbReference type="SAM" id="SignalP"/>
    </source>
</evidence>
<dbReference type="Proteomes" id="UP000054359">
    <property type="component" value="Unassembled WGS sequence"/>
</dbReference>
<accession>A0A087UXA1</accession>
<organism evidence="2 3">
    <name type="scientific">Stegodyphus mimosarum</name>
    <name type="common">African social velvet spider</name>
    <dbReference type="NCBI Taxonomy" id="407821"/>
    <lineage>
        <taxon>Eukaryota</taxon>
        <taxon>Metazoa</taxon>
        <taxon>Ecdysozoa</taxon>
        <taxon>Arthropoda</taxon>
        <taxon>Chelicerata</taxon>
        <taxon>Arachnida</taxon>
        <taxon>Araneae</taxon>
        <taxon>Araneomorphae</taxon>
        <taxon>Entelegynae</taxon>
        <taxon>Eresoidea</taxon>
        <taxon>Eresidae</taxon>
        <taxon>Stegodyphus</taxon>
    </lineage>
</organism>
<proteinExistence type="predicted"/>
<dbReference type="AlphaFoldDB" id="A0A087UXA1"/>
<feature type="chain" id="PRO_5001830959" description="HAT C-terminal dimerisation domain-containing protein" evidence="1">
    <location>
        <begin position="21"/>
        <end position="62"/>
    </location>
</feature>
<reference evidence="2 3" key="1">
    <citation type="submission" date="2013-11" db="EMBL/GenBank/DDBJ databases">
        <title>Genome sequencing of Stegodyphus mimosarum.</title>
        <authorList>
            <person name="Bechsgaard J."/>
        </authorList>
    </citation>
    <scope>NUCLEOTIDE SEQUENCE [LARGE SCALE GENOMIC DNA]</scope>
</reference>
<gene>
    <name evidence="2" type="ORF">X975_15029</name>
</gene>
<keyword evidence="3" id="KW-1185">Reference proteome</keyword>
<protein>
    <recommendedName>
        <fullName evidence="4">HAT C-terminal dimerisation domain-containing protein</fullName>
    </recommendedName>
</protein>
<evidence type="ECO:0000313" key="3">
    <source>
        <dbReference type="Proteomes" id="UP000054359"/>
    </source>
</evidence>
<dbReference type="EMBL" id="KK122136">
    <property type="protein sequence ID" value="KFM81990.1"/>
    <property type="molecule type" value="Genomic_DNA"/>
</dbReference>
<dbReference type="OrthoDB" id="6611647at2759"/>
<feature type="non-terminal residue" evidence="2">
    <location>
        <position position="62"/>
    </location>
</feature>
<feature type="signal peptide" evidence="1">
    <location>
        <begin position="1"/>
        <end position="20"/>
    </location>
</feature>
<name>A0A087UXA1_STEMI</name>
<keyword evidence="1" id="KW-0732">Signal</keyword>
<dbReference type="PROSITE" id="PS51257">
    <property type="entry name" value="PROKAR_LIPOPROTEIN"/>
    <property type="match status" value="1"/>
</dbReference>